<sequence length="217" mass="22992">MNPARSPAPIAGKQWRIRSSYWAQSSNVQMSPVKGTADYRVAGGVKRQAEAAQEQHQKQATRAIEAQEAPPAAPANKPVGKRGSRKGKHEQRGAAPGRATFGAAPLHASQLQPCPCPHLAGSHPITSHTPLPSAAGTPGATPVRQLQCSRVNPVAQMQFMESRSPVQLLAASRTATRLMPTTRVCGPWLGSFPAGPPYNYQLPAAAATDTQPQLQYG</sequence>
<dbReference type="KEGG" id="vcn:VOLCADRAFT_92730"/>
<feature type="compositionally biased region" description="Basic residues" evidence="1">
    <location>
        <begin position="79"/>
        <end position="89"/>
    </location>
</feature>
<reference evidence="2 3" key="1">
    <citation type="journal article" date="2010" name="Science">
        <title>Genomic analysis of organismal complexity in the multicellular green alga Volvox carteri.</title>
        <authorList>
            <person name="Prochnik S.E."/>
            <person name="Umen J."/>
            <person name="Nedelcu A.M."/>
            <person name="Hallmann A."/>
            <person name="Miller S.M."/>
            <person name="Nishii I."/>
            <person name="Ferris P."/>
            <person name="Kuo A."/>
            <person name="Mitros T."/>
            <person name="Fritz-Laylin L.K."/>
            <person name="Hellsten U."/>
            <person name="Chapman J."/>
            <person name="Simakov O."/>
            <person name="Rensing S.A."/>
            <person name="Terry A."/>
            <person name="Pangilinan J."/>
            <person name="Kapitonov V."/>
            <person name="Jurka J."/>
            <person name="Salamov A."/>
            <person name="Shapiro H."/>
            <person name="Schmutz J."/>
            <person name="Grimwood J."/>
            <person name="Lindquist E."/>
            <person name="Lucas S."/>
            <person name="Grigoriev I.V."/>
            <person name="Schmitt R."/>
            <person name="Kirk D."/>
            <person name="Rokhsar D.S."/>
        </authorList>
    </citation>
    <scope>NUCLEOTIDE SEQUENCE [LARGE SCALE GENOMIC DNA]</scope>
    <source>
        <strain evidence="3">f. Nagariensis / Eve</strain>
    </source>
</reference>
<feature type="compositionally biased region" description="Basic and acidic residues" evidence="1">
    <location>
        <begin position="47"/>
        <end position="57"/>
    </location>
</feature>
<name>D8U0D6_VOLCA</name>
<evidence type="ECO:0000256" key="1">
    <source>
        <dbReference type="SAM" id="MobiDB-lite"/>
    </source>
</evidence>
<feature type="region of interest" description="Disordered" evidence="1">
    <location>
        <begin position="45"/>
        <end position="100"/>
    </location>
</feature>
<protein>
    <submittedName>
        <fullName evidence="2">Uncharacterized protein</fullName>
    </submittedName>
</protein>
<feature type="compositionally biased region" description="Low complexity" evidence="1">
    <location>
        <begin position="58"/>
        <end position="70"/>
    </location>
</feature>
<accession>D8U0D6</accession>
<organism evidence="3">
    <name type="scientific">Volvox carteri f. nagariensis</name>
    <dbReference type="NCBI Taxonomy" id="3068"/>
    <lineage>
        <taxon>Eukaryota</taxon>
        <taxon>Viridiplantae</taxon>
        <taxon>Chlorophyta</taxon>
        <taxon>core chlorophytes</taxon>
        <taxon>Chlorophyceae</taxon>
        <taxon>CS clade</taxon>
        <taxon>Chlamydomonadales</taxon>
        <taxon>Volvocaceae</taxon>
        <taxon>Volvox</taxon>
    </lineage>
</organism>
<dbReference type="AlphaFoldDB" id="D8U0D6"/>
<gene>
    <name evidence="2" type="ORF">VOLCADRAFT_92730</name>
</gene>
<dbReference type="GeneID" id="9628384"/>
<proteinExistence type="predicted"/>
<dbReference type="InParanoid" id="D8U0D6"/>
<keyword evidence="3" id="KW-1185">Reference proteome</keyword>
<evidence type="ECO:0000313" key="2">
    <source>
        <dbReference type="EMBL" id="EFJ46842.1"/>
    </source>
</evidence>
<dbReference type="EMBL" id="GL378348">
    <property type="protein sequence ID" value="EFJ46842.1"/>
    <property type="molecule type" value="Genomic_DNA"/>
</dbReference>
<evidence type="ECO:0000313" key="3">
    <source>
        <dbReference type="Proteomes" id="UP000001058"/>
    </source>
</evidence>
<dbReference type="RefSeq" id="XP_002952051.1">
    <property type="nucleotide sequence ID" value="XM_002952005.1"/>
</dbReference>
<dbReference type="Proteomes" id="UP000001058">
    <property type="component" value="Unassembled WGS sequence"/>
</dbReference>